<accession>A0A5E4MS65</accession>
<feature type="region of interest" description="Disordered" evidence="1">
    <location>
        <begin position="1"/>
        <end position="51"/>
    </location>
</feature>
<name>A0A5E4MS65_9HEMI</name>
<evidence type="ECO:0000313" key="2">
    <source>
        <dbReference type="EMBL" id="VVC35138.1"/>
    </source>
</evidence>
<proteinExistence type="predicted"/>
<dbReference type="Proteomes" id="UP000325440">
    <property type="component" value="Unassembled WGS sequence"/>
</dbReference>
<reference evidence="2 3" key="1">
    <citation type="submission" date="2019-08" db="EMBL/GenBank/DDBJ databases">
        <authorList>
            <person name="Alioto T."/>
            <person name="Alioto T."/>
            <person name="Gomez Garrido J."/>
        </authorList>
    </citation>
    <scope>NUCLEOTIDE SEQUENCE [LARGE SCALE GENOMIC DNA]</scope>
</reference>
<protein>
    <submittedName>
        <fullName evidence="2">Uncharacterized protein</fullName>
    </submittedName>
</protein>
<sequence>MDNRDQNNINNNNKTKNTNVIKSKPPQKSANNDNKRNHSSSSNSEPSSPKLLQHVSKKLFVTRNRFESVAELQSLRPVGKIFIGPNE</sequence>
<evidence type="ECO:0000256" key="1">
    <source>
        <dbReference type="SAM" id="MobiDB-lite"/>
    </source>
</evidence>
<dbReference type="EMBL" id="CABPRJ010001068">
    <property type="protein sequence ID" value="VVC35138.1"/>
    <property type="molecule type" value="Genomic_DNA"/>
</dbReference>
<gene>
    <name evidence="2" type="ORF">CINCED_3A019774</name>
</gene>
<feature type="compositionally biased region" description="Low complexity" evidence="1">
    <location>
        <begin position="39"/>
        <end position="48"/>
    </location>
</feature>
<organism evidence="2 3">
    <name type="scientific">Cinara cedri</name>
    <dbReference type="NCBI Taxonomy" id="506608"/>
    <lineage>
        <taxon>Eukaryota</taxon>
        <taxon>Metazoa</taxon>
        <taxon>Ecdysozoa</taxon>
        <taxon>Arthropoda</taxon>
        <taxon>Hexapoda</taxon>
        <taxon>Insecta</taxon>
        <taxon>Pterygota</taxon>
        <taxon>Neoptera</taxon>
        <taxon>Paraneoptera</taxon>
        <taxon>Hemiptera</taxon>
        <taxon>Sternorrhyncha</taxon>
        <taxon>Aphidomorpha</taxon>
        <taxon>Aphidoidea</taxon>
        <taxon>Aphididae</taxon>
        <taxon>Lachninae</taxon>
        <taxon>Cinara</taxon>
    </lineage>
</organism>
<evidence type="ECO:0000313" key="3">
    <source>
        <dbReference type="Proteomes" id="UP000325440"/>
    </source>
</evidence>
<dbReference type="AlphaFoldDB" id="A0A5E4MS65"/>
<feature type="compositionally biased region" description="Low complexity" evidence="1">
    <location>
        <begin position="7"/>
        <end position="19"/>
    </location>
</feature>
<keyword evidence="3" id="KW-1185">Reference proteome</keyword>